<feature type="transmembrane region" description="Helical" evidence="1">
    <location>
        <begin position="16"/>
        <end position="42"/>
    </location>
</feature>
<keyword evidence="1" id="KW-0812">Transmembrane</keyword>
<protein>
    <submittedName>
        <fullName evidence="2">PGPGW domain-containing protein</fullName>
    </submittedName>
</protein>
<proteinExistence type="predicted"/>
<evidence type="ECO:0000313" key="2">
    <source>
        <dbReference type="EMBL" id="XBS19900.1"/>
    </source>
</evidence>
<feature type="transmembrane region" description="Helical" evidence="1">
    <location>
        <begin position="91"/>
        <end position="108"/>
    </location>
</feature>
<name>A0AAU7NSC5_9GAMM</name>
<evidence type="ECO:0000256" key="1">
    <source>
        <dbReference type="SAM" id="Phobius"/>
    </source>
</evidence>
<accession>A0AAU7NSC5</accession>
<reference evidence="2 3" key="1">
    <citation type="journal article" date="2024" name="Microbiology">
        <title>Methylomarinum rosea sp. nov., a novel halophilic methanotrophic bacterium from the hypersaline Lake Elton.</title>
        <authorList>
            <person name="Suleimanov R.Z."/>
            <person name="Oshkin I.Y."/>
            <person name="Danilova O.V."/>
            <person name="Suzina N.E."/>
            <person name="Dedysh S.N."/>
        </authorList>
    </citation>
    <scope>NUCLEOTIDE SEQUENCE [LARGE SCALE GENOMIC DNA]</scope>
    <source>
        <strain evidence="2 3">Ch1-1</strain>
    </source>
</reference>
<dbReference type="AlphaFoldDB" id="A0AAU7NSC5"/>
<dbReference type="InterPro" id="IPR019099">
    <property type="entry name" value="Uncharacterised_PGPGW_TM"/>
</dbReference>
<evidence type="ECO:0000313" key="3">
    <source>
        <dbReference type="Proteomes" id="UP001225378"/>
    </source>
</evidence>
<dbReference type="Proteomes" id="UP001225378">
    <property type="component" value="Chromosome"/>
</dbReference>
<keyword evidence="1" id="KW-1133">Transmembrane helix</keyword>
<dbReference type="EMBL" id="CP157743">
    <property type="protein sequence ID" value="XBS19900.1"/>
    <property type="molecule type" value="Genomic_DNA"/>
</dbReference>
<feature type="transmembrane region" description="Helical" evidence="1">
    <location>
        <begin position="63"/>
        <end position="85"/>
    </location>
</feature>
<sequence length="147" mass="17122">MSLVEFLDFLWENETVLWLLSAFSLISFLASIVLIPFLVIRIPVDYFVEEYCHLTPWACQHPVIRWIVLVVKNFLGVVFIIFGLALLLLPGQGLLTIFIGILCLNFPGKKRLERWLIQRSSVRLAVGWLRQRAGRQPLRFQNKRDGR</sequence>
<keyword evidence="3" id="KW-1185">Reference proteome</keyword>
<keyword evidence="1" id="KW-0472">Membrane</keyword>
<organism evidence="2 3">
    <name type="scientific">Methylomarinum roseum</name>
    <dbReference type="NCBI Taxonomy" id="3067653"/>
    <lineage>
        <taxon>Bacteria</taxon>
        <taxon>Pseudomonadati</taxon>
        <taxon>Pseudomonadota</taxon>
        <taxon>Gammaproteobacteria</taxon>
        <taxon>Methylococcales</taxon>
        <taxon>Methylococcaceae</taxon>
        <taxon>Methylomarinum</taxon>
    </lineage>
</organism>
<dbReference type="Pfam" id="PF09656">
    <property type="entry name" value="PGPGW"/>
    <property type="match status" value="1"/>
</dbReference>
<dbReference type="RefSeq" id="WP_305907364.1">
    <property type="nucleotide sequence ID" value="NZ_CP157743.1"/>
</dbReference>
<dbReference type="KEGG" id="mech:Q9L42_016295"/>
<gene>
    <name evidence="2" type="ORF">Q9L42_016295</name>
</gene>